<feature type="signal peptide" evidence="1">
    <location>
        <begin position="1"/>
        <end position="27"/>
    </location>
</feature>
<feature type="chain" id="PRO_5036906350" description="DUF6801 domain-containing protein" evidence="1">
    <location>
        <begin position="28"/>
        <end position="404"/>
    </location>
</feature>
<dbReference type="Proteomes" id="UP000660680">
    <property type="component" value="Unassembled WGS sequence"/>
</dbReference>
<name>A0A918GPE7_9PSEU</name>
<proteinExistence type="predicted"/>
<dbReference type="Pfam" id="PF20611">
    <property type="entry name" value="DUF6801"/>
    <property type="match status" value="1"/>
</dbReference>
<evidence type="ECO:0000313" key="4">
    <source>
        <dbReference type="Proteomes" id="UP000660680"/>
    </source>
</evidence>
<comment type="caution">
    <text evidence="3">The sequence shown here is derived from an EMBL/GenBank/DDBJ whole genome shotgun (WGS) entry which is preliminary data.</text>
</comment>
<sequence length="404" mass="41349">MPRIMRKAFAAGLAAVALAALAPSAQALKIEDVPGIGVDTGRFNLPINCAITMPDLGGIKVFDLATNVDVQGVVTTHLGPGQEFWLTQGSGAITFPAWLTGLGGFVGINRADAVISKLEIGASSASPPVVNVTDPPQTIKDIEIKAGQELTVGLPLQGTFDVGPYTAPQSGKVTMSFEQAVAHVTLKAAWGPQIKIDAHCTPTAGNALLTVAVGGPQGQPPSKIHDQPLNFPPVAPGYVDGIINAPYRCSFGGDSLDVGIAVGGTFPLSVPRGGQFSFTKASGALTIPKATVNKLLDMGFTGSFSGRVTELNLVVEGGMPEVQNVAADIAIPPTPLVRDRDIVVSLPATGTLTAGPFAPKAGASTLAIRLGDATAELTLNGSTLLPVTCGEPAVPVYLLENEVI</sequence>
<keyword evidence="1" id="KW-0732">Signal</keyword>
<feature type="domain" description="DUF6801" evidence="2">
    <location>
        <begin position="247"/>
        <end position="381"/>
    </location>
</feature>
<dbReference type="InterPro" id="IPR046542">
    <property type="entry name" value="DUF6801"/>
</dbReference>
<reference evidence="3" key="1">
    <citation type="journal article" date="2014" name="Int. J. Syst. Evol. Microbiol.">
        <title>Complete genome sequence of Corynebacterium casei LMG S-19264T (=DSM 44701T), isolated from a smear-ripened cheese.</title>
        <authorList>
            <consortium name="US DOE Joint Genome Institute (JGI-PGF)"/>
            <person name="Walter F."/>
            <person name="Albersmeier A."/>
            <person name="Kalinowski J."/>
            <person name="Ruckert C."/>
        </authorList>
    </citation>
    <scope>NUCLEOTIDE SEQUENCE</scope>
    <source>
        <strain evidence="3">JCM 3276</strain>
    </source>
</reference>
<protein>
    <recommendedName>
        <fullName evidence="2">DUF6801 domain-containing protein</fullName>
    </recommendedName>
</protein>
<reference evidence="3" key="2">
    <citation type="submission" date="2020-09" db="EMBL/GenBank/DDBJ databases">
        <authorList>
            <person name="Sun Q."/>
            <person name="Ohkuma M."/>
        </authorList>
    </citation>
    <scope>NUCLEOTIDE SEQUENCE</scope>
    <source>
        <strain evidence="3">JCM 3276</strain>
    </source>
</reference>
<gene>
    <name evidence="3" type="ORF">GCM10010171_47960</name>
</gene>
<dbReference type="EMBL" id="BMRB01000004">
    <property type="protein sequence ID" value="GGS47143.1"/>
    <property type="molecule type" value="Genomic_DNA"/>
</dbReference>
<keyword evidence="4" id="KW-1185">Reference proteome</keyword>
<accession>A0A918GPE7</accession>
<organism evidence="3 4">
    <name type="scientific">Actinokineospora fastidiosa</name>
    <dbReference type="NCBI Taxonomy" id="1816"/>
    <lineage>
        <taxon>Bacteria</taxon>
        <taxon>Bacillati</taxon>
        <taxon>Actinomycetota</taxon>
        <taxon>Actinomycetes</taxon>
        <taxon>Pseudonocardiales</taxon>
        <taxon>Pseudonocardiaceae</taxon>
        <taxon>Actinokineospora</taxon>
    </lineage>
</organism>
<dbReference type="AlphaFoldDB" id="A0A918GPE7"/>
<evidence type="ECO:0000256" key="1">
    <source>
        <dbReference type="SAM" id="SignalP"/>
    </source>
</evidence>
<evidence type="ECO:0000313" key="3">
    <source>
        <dbReference type="EMBL" id="GGS47143.1"/>
    </source>
</evidence>
<evidence type="ECO:0000259" key="2">
    <source>
        <dbReference type="Pfam" id="PF20611"/>
    </source>
</evidence>